<evidence type="ECO:0000313" key="2">
    <source>
        <dbReference type="Proteomes" id="UP001305702"/>
    </source>
</evidence>
<evidence type="ECO:0000313" key="1">
    <source>
        <dbReference type="EMBL" id="WNQ12074.1"/>
    </source>
</evidence>
<accession>A0AA96RID3</accession>
<sequence>MEQLKLMVELIPEFTHGYNLHGHHGDGLITGYQWNKLSKYIREESNNTCEICSTNEKNTGYDCHEVWEFNIDSKVQKLVKLQCICKNCHAVKHFGRSMGNIIGFEKIGVEHFCKVNNTTPEIFHEHYEAVCKQFIERSKISWEVSCQEILEKYYPIIEYQEDRKIRLARKIIELLRKDPLLTDEEIEVLCLDGQISYILRDVRAILDCTQLKDKQDELMVLFFPKKRKTKN</sequence>
<evidence type="ECO:0008006" key="3">
    <source>
        <dbReference type="Google" id="ProtNLM"/>
    </source>
</evidence>
<reference evidence="1 2" key="1">
    <citation type="submission" date="2022-02" db="EMBL/GenBank/DDBJ databases">
        <title>Paenibacillus sp. MBLB1776 Whole Genome Shotgun Sequencing.</title>
        <authorList>
            <person name="Hwang C.Y."/>
            <person name="Cho E.-S."/>
            <person name="Seo M.-J."/>
        </authorList>
    </citation>
    <scope>NUCLEOTIDE SEQUENCE [LARGE SCALE GENOMIC DNA]</scope>
    <source>
        <strain evidence="1 2">MBLB1776</strain>
    </source>
</reference>
<dbReference type="AlphaFoldDB" id="A0AA96RID3"/>
<protein>
    <recommendedName>
        <fullName evidence="3">HNH endonuclease</fullName>
    </recommendedName>
</protein>
<keyword evidence="2" id="KW-1185">Reference proteome</keyword>
<proteinExistence type="predicted"/>
<dbReference type="EMBL" id="CP130318">
    <property type="protein sequence ID" value="WNQ12074.1"/>
    <property type="molecule type" value="Genomic_DNA"/>
</dbReference>
<organism evidence="1 2">
    <name type="scientific">Paenibacillus aurantius</name>
    <dbReference type="NCBI Taxonomy" id="2918900"/>
    <lineage>
        <taxon>Bacteria</taxon>
        <taxon>Bacillati</taxon>
        <taxon>Bacillota</taxon>
        <taxon>Bacilli</taxon>
        <taxon>Bacillales</taxon>
        <taxon>Paenibacillaceae</taxon>
        <taxon>Paenibacillus</taxon>
    </lineage>
</organism>
<dbReference type="Proteomes" id="UP001305702">
    <property type="component" value="Chromosome"/>
</dbReference>
<gene>
    <name evidence="1" type="ORF">MJA45_03150</name>
</gene>
<dbReference type="RefSeq" id="WP_315605851.1">
    <property type="nucleotide sequence ID" value="NZ_CP130318.1"/>
</dbReference>
<name>A0AA96RID3_9BACL</name>
<dbReference type="KEGG" id="paun:MJA45_03150"/>